<feature type="region of interest" description="Disordered" evidence="5">
    <location>
        <begin position="216"/>
        <end position="236"/>
    </location>
</feature>
<proteinExistence type="inferred from homology"/>
<organism evidence="7 8">
    <name type="scientific">Stephanodiscus triporus</name>
    <dbReference type="NCBI Taxonomy" id="2934178"/>
    <lineage>
        <taxon>Eukaryota</taxon>
        <taxon>Sar</taxon>
        <taxon>Stramenopiles</taxon>
        <taxon>Ochrophyta</taxon>
        <taxon>Bacillariophyta</taxon>
        <taxon>Coscinodiscophyceae</taxon>
        <taxon>Thalassiosirophycidae</taxon>
        <taxon>Stephanodiscales</taxon>
        <taxon>Stephanodiscaceae</taxon>
        <taxon>Stephanodiscus</taxon>
    </lineage>
</organism>
<dbReference type="EMBL" id="JALLAZ020001413">
    <property type="protein sequence ID" value="KAL3775431.1"/>
    <property type="molecule type" value="Genomic_DNA"/>
</dbReference>
<feature type="compositionally biased region" description="Low complexity" evidence="5">
    <location>
        <begin position="47"/>
        <end position="56"/>
    </location>
</feature>
<sequence length="450" mass="49081">MKAAAAVLPTLPIVICRLLPTASSFVTPEARRSVDCPSSRRGRRRSLSSGAASSADSRSHPRHDDDDDRDRDHDDGRRPWAARALLFSSFDDGVSSNVAARSFLRRSLAEALLRERAIAIEDDVRSSAAFSPCNGPSPHAIDDLERVDGLLLRDDRRRGGRGVVADRPDDGMADSWTTEALRLLLLSRGCGDPPGRGTTTTAALRVLYVPTAMYALDPRSSNSPGRQRQRARADGRKRRDKLLDLLEGLMTIDDDDDDDDDDRHRRRIGVLSTTLDLDDGSLKQPVGSNDASDFPLDGFAALTTWRPHLLYVEGGNTFWLRHCMEKGGYVDAIRDACAGPGGFAVYCGKSAGAIVAGRDVSTATWKGWDDPSVVPGMGTYGDWSDCPGLDLVGGSSFFPHMSDDWLDTVNERMTTTTERRRDDSGNGGLEEASVGRDREEGRHLLALGER</sequence>
<gene>
    <name evidence="7" type="ORF">ACHAW5_007155</name>
</gene>
<evidence type="ECO:0000256" key="4">
    <source>
        <dbReference type="ARBA" id="ARBA00022825"/>
    </source>
</evidence>
<reference evidence="7 8" key="1">
    <citation type="submission" date="2024-10" db="EMBL/GenBank/DDBJ databases">
        <title>Updated reference genomes for cyclostephanoid diatoms.</title>
        <authorList>
            <person name="Roberts W.R."/>
            <person name="Alverson A.J."/>
        </authorList>
    </citation>
    <scope>NUCLEOTIDE SEQUENCE [LARGE SCALE GENOMIC DNA]</scope>
    <source>
        <strain evidence="7 8">AJA276-08</strain>
    </source>
</reference>
<dbReference type="InterPro" id="IPR029062">
    <property type="entry name" value="Class_I_gatase-like"/>
</dbReference>
<accession>A0ABD3NLL5</accession>
<evidence type="ECO:0000256" key="5">
    <source>
        <dbReference type="SAM" id="MobiDB-lite"/>
    </source>
</evidence>
<evidence type="ECO:0000313" key="8">
    <source>
        <dbReference type="Proteomes" id="UP001530315"/>
    </source>
</evidence>
<keyword evidence="2" id="KW-0645">Protease</keyword>
<name>A0ABD3NLL5_9STRA</name>
<dbReference type="AlphaFoldDB" id="A0ABD3NLL5"/>
<dbReference type="GO" id="GO:0008236">
    <property type="term" value="F:serine-type peptidase activity"/>
    <property type="evidence" value="ECO:0007669"/>
    <property type="project" value="UniProtKB-KW"/>
</dbReference>
<evidence type="ECO:0000256" key="3">
    <source>
        <dbReference type="ARBA" id="ARBA00022801"/>
    </source>
</evidence>
<feature type="signal peptide" evidence="6">
    <location>
        <begin position="1"/>
        <end position="24"/>
    </location>
</feature>
<protein>
    <submittedName>
        <fullName evidence="7">Uncharacterized protein</fullName>
    </submittedName>
</protein>
<feature type="compositionally biased region" description="Basic and acidic residues" evidence="5">
    <location>
        <begin position="57"/>
        <end position="75"/>
    </location>
</feature>
<dbReference type="GO" id="GO:0006508">
    <property type="term" value="P:proteolysis"/>
    <property type="evidence" value="ECO:0007669"/>
    <property type="project" value="UniProtKB-KW"/>
</dbReference>
<keyword evidence="6" id="KW-0732">Signal</keyword>
<evidence type="ECO:0000313" key="7">
    <source>
        <dbReference type="EMBL" id="KAL3775431.1"/>
    </source>
</evidence>
<dbReference type="Proteomes" id="UP001530315">
    <property type="component" value="Unassembled WGS sequence"/>
</dbReference>
<dbReference type="Pfam" id="PF03575">
    <property type="entry name" value="Peptidase_S51"/>
    <property type="match status" value="1"/>
</dbReference>
<keyword evidence="8" id="KW-1185">Reference proteome</keyword>
<comment type="caution">
    <text evidence="7">The sequence shown here is derived from an EMBL/GenBank/DDBJ whole genome shotgun (WGS) entry which is preliminary data.</text>
</comment>
<evidence type="ECO:0000256" key="1">
    <source>
        <dbReference type="ARBA" id="ARBA00006534"/>
    </source>
</evidence>
<dbReference type="PANTHER" id="PTHR20842:SF0">
    <property type="entry name" value="ALPHA-ASPARTYL DIPEPTIDASE"/>
    <property type="match status" value="1"/>
</dbReference>
<dbReference type="InterPro" id="IPR005320">
    <property type="entry name" value="Peptidase_S51"/>
</dbReference>
<feature type="chain" id="PRO_5044857811" evidence="6">
    <location>
        <begin position="25"/>
        <end position="450"/>
    </location>
</feature>
<keyword evidence="4" id="KW-0720">Serine protease</keyword>
<feature type="compositionally biased region" description="Basic residues" evidence="5">
    <location>
        <begin position="227"/>
        <end position="236"/>
    </location>
</feature>
<feature type="region of interest" description="Disordered" evidence="5">
    <location>
        <begin position="29"/>
        <end position="75"/>
    </location>
</feature>
<evidence type="ECO:0000256" key="2">
    <source>
        <dbReference type="ARBA" id="ARBA00022670"/>
    </source>
</evidence>
<feature type="region of interest" description="Disordered" evidence="5">
    <location>
        <begin position="415"/>
        <end position="450"/>
    </location>
</feature>
<dbReference type="Gene3D" id="3.40.50.880">
    <property type="match status" value="1"/>
</dbReference>
<comment type="similarity">
    <text evidence="1">Belongs to the peptidase S51 family.</text>
</comment>
<evidence type="ECO:0000256" key="6">
    <source>
        <dbReference type="SAM" id="SignalP"/>
    </source>
</evidence>
<feature type="compositionally biased region" description="Basic and acidic residues" evidence="5">
    <location>
        <begin position="433"/>
        <end position="450"/>
    </location>
</feature>
<keyword evidence="3" id="KW-0378">Hydrolase</keyword>
<dbReference type="PANTHER" id="PTHR20842">
    <property type="entry name" value="PROTEASE S51 ALPHA-ASPARTYL DIPEPTIDASE"/>
    <property type="match status" value="1"/>
</dbReference>